<evidence type="ECO:0000313" key="1">
    <source>
        <dbReference type="EMBL" id="QBX55180.1"/>
    </source>
</evidence>
<dbReference type="KEGG" id="nsn:EXE58_06745"/>
<keyword evidence="2" id="KW-1185">Reference proteome</keyword>
<dbReference type="AlphaFoldDB" id="A0A4P7IEM4"/>
<dbReference type="RefSeq" id="WP_135267148.1">
    <property type="nucleotide sequence ID" value="NZ_CP038436.1"/>
</dbReference>
<dbReference type="OrthoDB" id="3502427at2"/>
<reference evidence="1 2" key="1">
    <citation type="submission" date="2019-03" db="EMBL/GenBank/DDBJ databases">
        <title>Three New Species of Nocardioides, Nocardioides euryhalodurans sp. nov., Nocardioides seonyuensis sp. nov. and Nocardioides eburneoflavus sp. nov. Iolated from Soil.</title>
        <authorList>
            <person name="Roh S.G."/>
            <person name="Lee C."/>
            <person name="Kim M.-K."/>
            <person name="Kim S.B."/>
        </authorList>
    </citation>
    <scope>NUCLEOTIDE SEQUENCE [LARGE SCALE GENOMIC DNA]</scope>
    <source>
        <strain evidence="1 2">MMS17-SY207-3</strain>
    </source>
</reference>
<organism evidence="1 2">
    <name type="scientific">Nocardioides seonyuensis</name>
    <dbReference type="NCBI Taxonomy" id="2518371"/>
    <lineage>
        <taxon>Bacteria</taxon>
        <taxon>Bacillati</taxon>
        <taxon>Actinomycetota</taxon>
        <taxon>Actinomycetes</taxon>
        <taxon>Propionibacteriales</taxon>
        <taxon>Nocardioidaceae</taxon>
        <taxon>Nocardioides</taxon>
    </lineage>
</organism>
<proteinExistence type="predicted"/>
<evidence type="ECO:0008006" key="3">
    <source>
        <dbReference type="Google" id="ProtNLM"/>
    </source>
</evidence>
<dbReference type="EMBL" id="CP038436">
    <property type="protein sequence ID" value="QBX55180.1"/>
    <property type="molecule type" value="Genomic_DNA"/>
</dbReference>
<dbReference type="Proteomes" id="UP000294853">
    <property type="component" value="Chromosome"/>
</dbReference>
<gene>
    <name evidence="1" type="ORF">EXE58_06745</name>
</gene>
<protein>
    <recommendedName>
        <fullName evidence="3">WD40 repeat domain-containing protein</fullName>
    </recommendedName>
</protein>
<name>A0A4P7IEM4_9ACTN</name>
<evidence type="ECO:0000313" key="2">
    <source>
        <dbReference type="Proteomes" id="UP000294853"/>
    </source>
</evidence>
<sequence length="371" mass="39838">MNAHRAAAAALVAVGLVAVAVWYLGGTNHSVTSVDATYLDSQPRLFAADSHGAIVHVGQQFRGLDRSGRVVWQRDDTGQLSAVCAPRCPAAVLSGDLQDLTADPRPELLGGARIPKAWKTQGSGFNEILAVDRDAALRLWTRTDGNAVIQSWTPAGTTSWPAENVSLEWYSRAASGTSGVLGLGSRYQSVVRTSSGWRPIQMPESPVEEEDPDRPHAPGCLSADGAARFNGVDRISVNGEEAEVSPPLPGATCSWSPRHVVAVVRARTADGLVTVVSVHDQAGRLTWSTERKAQLLLAASPTSERMLLTDPTRTVRRASLLDLSGNEIDHWDDITEAVFDERGDIVLLDADAGVRWVQPPERPRGVPEDRS</sequence>
<accession>A0A4P7IEM4</accession>